<dbReference type="Pfam" id="PF07928">
    <property type="entry name" value="Vps54"/>
    <property type="match status" value="1"/>
</dbReference>
<dbReference type="PANTHER" id="PTHR12965:SF0">
    <property type="entry name" value="VACUOLAR PROTEIN SORTING-ASSOCIATED PROTEIN 54"/>
    <property type="match status" value="1"/>
</dbReference>
<keyword evidence="4" id="KW-0653">Protein transport</keyword>
<evidence type="ECO:0000256" key="1">
    <source>
        <dbReference type="ARBA" id="ARBA00004601"/>
    </source>
</evidence>
<feature type="compositionally biased region" description="Polar residues" evidence="7">
    <location>
        <begin position="103"/>
        <end position="128"/>
    </location>
</feature>
<feature type="domain" description="Vacuolar protein sorting-associated protein 54 C-terminal" evidence="8">
    <location>
        <begin position="735"/>
        <end position="868"/>
    </location>
</feature>
<evidence type="ECO:0000259" key="8">
    <source>
        <dbReference type="Pfam" id="PF07928"/>
    </source>
</evidence>
<keyword evidence="6" id="KW-0175">Coiled coil</keyword>
<dbReference type="GO" id="GO:0000938">
    <property type="term" value="C:GARP complex"/>
    <property type="evidence" value="ECO:0007669"/>
    <property type="project" value="InterPro"/>
</dbReference>
<feature type="region of interest" description="Disordered" evidence="7">
    <location>
        <begin position="462"/>
        <end position="483"/>
    </location>
</feature>
<dbReference type="EMBL" id="JAAOAK010000059">
    <property type="protein sequence ID" value="KAF5692788.1"/>
    <property type="molecule type" value="Genomic_DNA"/>
</dbReference>
<accession>A0A8H6CUM8</accession>
<evidence type="ECO:0000256" key="6">
    <source>
        <dbReference type="ARBA" id="ARBA00023054"/>
    </source>
</evidence>
<sequence>MTNLSLKAISTLLQPPIVRTGLQPYASAPTSSLYKMPTGRDIPPVTLTNIPHIDSAQFDSYLSQMAPLYERLQRLKESEDEPRAESKTGNSVQGREFEDSRQTARLSPPSRNGSVSSPKSATTPFDGTSYKQASSGFIRKGHRAPSLSIVPDIYFSAEFHLENPRTFQVVSERSEVVPQDARKANNTLAPRKALATNAILQEKLSWYMDTVELHLINSISMALTSFFSALGSLKELHSEAADSVDKIVRLRKDLASLNQDVVAKGLELSQKRQVRHNLQLISDAVLQLKYIVDKIAYCKSLVDEGEVEKSLVELDVIESLMAGERGEAFENEGLMNIELRDICGATAMQGVVNDLSVLRSRVAKIFESRIHSMLIEDLQRHSQSVPKQEVLVRWEAASLRAKGGYAQKPSALPTYMTQTTDLRTALMPNIHGLYRCGSISTAIQGYRELVLREIRNVVRRPLPSSTDDTESVTSASTISGGRSRTTQEKSFILAQNLRSLDAEDAEELLSSLFVSVAETLRRLKTQSSLLLDIACLIGNPDSTDSIKSPNITSPISSPNPAGNVSMFGAQEEMHVALDLPNLLSHGVDVSHEKIIKILRVRSEQVKSLPLPYFIRYYTLNLFFVNECEAISGQAGMSLKAIINGHIQDFIQAHGGRENQALAQGMGADMWQDTDFKPKDNKILQQILECTIADPAAWTTTSRVWAPVAQDEDEKIDNTEEVMSKDKLRGATIEQETFPLPASAILCLEGISHFLRLICGIPSMTPAIASSLVSYLQLFDSRCRQLILGAGALRSAGLKNITTTHLALTSQALSFISTIIPHIREFVRRHAPANPASANLMKEFDKVRCAFQEHQDGICQKLVEIMGSRARMLSKKALETDWGKESAGDVRKYMLDLTRDISKLYKALSKRLPEEAVQLVMVPVFASYREHLGTAFKEAVLETEVGRDRLTDTHSMLSDVKHLDEKFSKVNGFDDLGAYLTEIIKSKEV</sequence>
<evidence type="ECO:0000313" key="9">
    <source>
        <dbReference type="EMBL" id="KAF5692788.1"/>
    </source>
</evidence>
<dbReference type="GO" id="GO:0005829">
    <property type="term" value="C:cytosol"/>
    <property type="evidence" value="ECO:0007669"/>
    <property type="project" value="GOC"/>
</dbReference>
<dbReference type="GO" id="GO:0006896">
    <property type="term" value="P:Golgi to vacuole transport"/>
    <property type="evidence" value="ECO:0007669"/>
    <property type="project" value="TreeGrafter"/>
</dbReference>
<dbReference type="GO" id="GO:0019905">
    <property type="term" value="F:syntaxin binding"/>
    <property type="evidence" value="ECO:0007669"/>
    <property type="project" value="TreeGrafter"/>
</dbReference>
<evidence type="ECO:0000256" key="4">
    <source>
        <dbReference type="ARBA" id="ARBA00022927"/>
    </source>
</evidence>
<comment type="subcellular location">
    <subcellularLocation>
        <location evidence="1">Golgi apparatus</location>
        <location evidence="1">trans-Golgi network</location>
    </subcellularLocation>
</comment>
<dbReference type="Proteomes" id="UP000562682">
    <property type="component" value="Unassembled WGS sequence"/>
</dbReference>
<dbReference type="GO" id="GO:0042147">
    <property type="term" value="P:retrograde transport, endosome to Golgi"/>
    <property type="evidence" value="ECO:0007669"/>
    <property type="project" value="InterPro"/>
</dbReference>
<comment type="similarity">
    <text evidence="2">Belongs to the VPS54 family.</text>
</comment>
<organism evidence="9 10">
    <name type="scientific">Fusarium denticulatum</name>
    <dbReference type="NCBI Taxonomy" id="48507"/>
    <lineage>
        <taxon>Eukaryota</taxon>
        <taxon>Fungi</taxon>
        <taxon>Dikarya</taxon>
        <taxon>Ascomycota</taxon>
        <taxon>Pezizomycotina</taxon>
        <taxon>Sordariomycetes</taxon>
        <taxon>Hypocreomycetidae</taxon>
        <taxon>Hypocreales</taxon>
        <taxon>Nectriaceae</taxon>
        <taxon>Fusarium</taxon>
        <taxon>Fusarium fujikuroi species complex</taxon>
    </lineage>
</organism>
<dbReference type="GO" id="GO:0015031">
    <property type="term" value="P:protein transport"/>
    <property type="evidence" value="ECO:0007669"/>
    <property type="project" value="UniProtKB-KW"/>
</dbReference>
<feature type="compositionally biased region" description="Basic and acidic residues" evidence="7">
    <location>
        <begin position="75"/>
        <end position="86"/>
    </location>
</feature>
<keyword evidence="10" id="KW-1185">Reference proteome</keyword>
<dbReference type="AlphaFoldDB" id="A0A8H6CUM8"/>
<feature type="compositionally biased region" description="Polar residues" evidence="7">
    <location>
        <begin position="463"/>
        <end position="483"/>
    </location>
</feature>
<keyword evidence="5" id="KW-0333">Golgi apparatus</keyword>
<gene>
    <name evidence="9" type="ORF">FDENT_2663</name>
</gene>
<evidence type="ECO:0000256" key="7">
    <source>
        <dbReference type="SAM" id="MobiDB-lite"/>
    </source>
</evidence>
<keyword evidence="3" id="KW-0813">Transport</keyword>
<dbReference type="InterPro" id="IPR012501">
    <property type="entry name" value="Vps54_C"/>
</dbReference>
<reference evidence="9 10" key="1">
    <citation type="submission" date="2020-05" db="EMBL/GenBank/DDBJ databases">
        <title>Identification and distribution of gene clusters putatively required for synthesis of sphingolipid metabolism inhibitors in phylogenetically diverse species of the filamentous fungus Fusarium.</title>
        <authorList>
            <person name="Kim H.-S."/>
            <person name="Busman M."/>
            <person name="Brown D.W."/>
            <person name="Divon H."/>
            <person name="Uhlig S."/>
            <person name="Proctor R.H."/>
        </authorList>
    </citation>
    <scope>NUCLEOTIDE SEQUENCE [LARGE SCALE GENOMIC DNA]</scope>
    <source>
        <strain evidence="9 10">NRRL 25311</strain>
    </source>
</reference>
<name>A0A8H6CUM8_9HYPO</name>
<evidence type="ECO:0000256" key="3">
    <source>
        <dbReference type="ARBA" id="ARBA00022448"/>
    </source>
</evidence>
<evidence type="ECO:0000313" key="10">
    <source>
        <dbReference type="Proteomes" id="UP000562682"/>
    </source>
</evidence>
<evidence type="ECO:0000256" key="5">
    <source>
        <dbReference type="ARBA" id="ARBA00023034"/>
    </source>
</evidence>
<dbReference type="InterPro" id="IPR039745">
    <property type="entry name" value="Vps54"/>
</dbReference>
<protein>
    <submittedName>
        <fullName evidence="9">GARP complex component</fullName>
    </submittedName>
</protein>
<dbReference type="PANTHER" id="PTHR12965">
    <property type="entry name" value="VACUOLAR PROTEIN SORTING 54"/>
    <property type="match status" value="1"/>
</dbReference>
<proteinExistence type="inferred from homology"/>
<feature type="region of interest" description="Disordered" evidence="7">
    <location>
        <begin position="75"/>
        <end position="128"/>
    </location>
</feature>
<dbReference type="Gene3D" id="6.10.250.860">
    <property type="match status" value="1"/>
</dbReference>
<evidence type="ECO:0000256" key="2">
    <source>
        <dbReference type="ARBA" id="ARBA00009150"/>
    </source>
</evidence>
<comment type="caution">
    <text evidence="9">The sequence shown here is derived from an EMBL/GenBank/DDBJ whole genome shotgun (WGS) entry which is preliminary data.</text>
</comment>